<name>A0A921T7A8_9PSED</name>
<organism evidence="1 2">
    <name type="scientific">Pseudomonas lactis</name>
    <dbReference type="NCBI Taxonomy" id="1615674"/>
    <lineage>
        <taxon>Bacteria</taxon>
        <taxon>Pseudomonadati</taxon>
        <taxon>Pseudomonadota</taxon>
        <taxon>Gammaproteobacteria</taxon>
        <taxon>Pseudomonadales</taxon>
        <taxon>Pseudomonadaceae</taxon>
        <taxon>Pseudomonas</taxon>
    </lineage>
</organism>
<dbReference type="EMBL" id="DYTS01000176">
    <property type="protein sequence ID" value="HJH19051.1"/>
    <property type="molecule type" value="Genomic_DNA"/>
</dbReference>
<reference evidence="1" key="1">
    <citation type="journal article" date="2021" name="PeerJ">
        <title>Extensive microbial diversity within the chicken gut microbiome revealed by metagenomics and culture.</title>
        <authorList>
            <person name="Gilroy R."/>
            <person name="Ravi A."/>
            <person name="Getino M."/>
            <person name="Pursley I."/>
            <person name="Horton D.L."/>
            <person name="Alikhan N.F."/>
            <person name="Baker D."/>
            <person name="Gharbi K."/>
            <person name="Hall N."/>
            <person name="Watson M."/>
            <person name="Adriaenssens E.M."/>
            <person name="Foster-Nyarko E."/>
            <person name="Jarju S."/>
            <person name="Secka A."/>
            <person name="Antonio M."/>
            <person name="Oren A."/>
            <person name="Chaudhuri R.R."/>
            <person name="La Ragione R."/>
            <person name="Hildebrand F."/>
            <person name="Pallen M.J."/>
        </authorList>
    </citation>
    <scope>NUCLEOTIDE SEQUENCE</scope>
    <source>
        <strain evidence="1">ChiSjej2B20-17149</strain>
    </source>
</reference>
<protein>
    <submittedName>
        <fullName evidence="1">Uncharacterized protein</fullName>
    </submittedName>
</protein>
<dbReference type="SUPFAM" id="SSF51126">
    <property type="entry name" value="Pectin lyase-like"/>
    <property type="match status" value="1"/>
</dbReference>
<evidence type="ECO:0000313" key="2">
    <source>
        <dbReference type="Proteomes" id="UP000752172"/>
    </source>
</evidence>
<comment type="caution">
    <text evidence="1">The sequence shown here is derived from an EMBL/GenBank/DDBJ whole genome shotgun (WGS) entry which is preliminary data.</text>
</comment>
<evidence type="ECO:0000313" key="1">
    <source>
        <dbReference type="EMBL" id="HJH19051.1"/>
    </source>
</evidence>
<dbReference type="RefSeq" id="WP_278916768.1">
    <property type="nucleotide sequence ID" value="NZ_DYTS01000176.1"/>
</dbReference>
<dbReference type="InterPro" id="IPR011050">
    <property type="entry name" value="Pectin_lyase_fold/virulence"/>
</dbReference>
<dbReference type="Proteomes" id="UP000752172">
    <property type="component" value="Unassembled WGS sequence"/>
</dbReference>
<sequence>MTDQTQRLEIATVRAEIGSNITYRFNNDAIDAGGIPTESGNIKNLKLIIKEIEDKASVSTSIYPTVAAGLAATAEGGMFLVASTDGDEIYQVWKKVAGAAVDTGKRTLSSQAIEDALVAADASADSAAASAVAAQEAAESAAEQLDGIVEDIGLITSGTIYADDPRFGGSIDNAIAALDNNMTLVIRQPYTTTKPLRIVGKTNAVVCCVGAGKLIGSRTAFTFPTAKARGILHFDNCINPVAYRVNILGARTAWSTFGADVKQDGDAGIEHYQCTSPRTIECKVDQVLTWGIIHLGCTDTKAIDNVLTNMTRQSGIGHATVVGGLCRGNFVNYAGLYGIEVEGPGNTDIRVHGNVVRNCLKGVAVIGSINSCEIKNNTISLCTFLVQVDANGASNTQIGVEISGNRTYDGLFHYFLNDTSFVDILGNTGLGRVPSAYLPQRAADQVVAVISSTVVLIADSTSGTISVGDVHYYSEGVSRTVQAVSVQIDSVYGSCWRVTYTAGNSTIGFGSFFLRNQSFVGAGSWFYMAGTRNKNINVFDNSINAPIDFGLNLNGAMNGLRWGSNRASGCSTGYYAGDSTAITNSSISIRRGDIQAPGVALFGGAYTQKMFPSLTGEVRCLNMIGANRPVIAVTSGISHAFRMKVNIVGSTKTSNTGDAVVTLNGVEVGTIPKASLGGADIYLDLACSAVSGTYKANLADTYGDMGFASASFELHTVEA</sequence>
<proteinExistence type="predicted"/>
<accession>A0A921T7A8</accession>
<gene>
    <name evidence="1" type="ORF">K8W20_10110</name>
</gene>
<dbReference type="AlphaFoldDB" id="A0A921T7A8"/>
<reference evidence="1" key="2">
    <citation type="submission" date="2021-09" db="EMBL/GenBank/DDBJ databases">
        <authorList>
            <person name="Gilroy R."/>
        </authorList>
    </citation>
    <scope>NUCLEOTIDE SEQUENCE</scope>
    <source>
        <strain evidence="1">ChiSjej2B20-17149</strain>
    </source>
</reference>